<dbReference type="Proteomes" id="UP001596138">
    <property type="component" value="Unassembled WGS sequence"/>
</dbReference>
<dbReference type="EC" id="7.6.2.11" evidence="7"/>
<evidence type="ECO:0000256" key="6">
    <source>
        <dbReference type="ARBA" id="ARBA00023136"/>
    </source>
</evidence>
<dbReference type="Pfam" id="PF00005">
    <property type="entry name" value="ABC_tran"/>
    <property type="match status" value="1"/>
</dbReference>
<evidence type="ECO:0000256" key="2">
    <source>
        <dbReference type="ARBA" id="ARBA00022475"/>
    </source>
</evidence>
<reference evidence="10" key="1">
    <citation type="journal article" date="2019" name="Int. J. Syst. Evol. Microbiol.">
        <title>The Global Catalogue of Microorganisms (GCM) 10K type strain sequencing project: providing services to taxonomists for standard genome sequencing and annotation.</title>
        <authorList>
            <consortium name="The Broad Institute Genomics Platform"/>
            <consortium name="The Broad Institute Genome Sequencing Center for Infectious Disease"/>
            <person name="Wu L."/>
            <person name="Ma J."/>
        </authorList>
    </citation>
    <scope>NUCLEOTIDE SEQUENCE [LARGE SCALE GENOMIC DNA]</scope>
    <source>
        <strain evidence="10">CGMCC 4.7317</strain>
    </source>
</reference>
<accession>A0ABW1SVS2</accession>
<dbReference type="InterPro" id="IPR013611">
    <property type="entry name" value="Transp-assoc_OB_typ2"/>
</dbReference>
<evidence type="ECO:0000256" key="1">
    <source>
        <dbReference type="ARBA" id="ARBA00022448"/>
    </source>
</evidence>
<dbReference type="InterPro" id="IPR003593">
    <property type="entry name" value="AAA+_ATPase"/>
</dbReference>
<feature type="domain" description="ABC transporter" evidence="8">
    <location>
        <begin position="8"/>
        <end position="238"/>
    </location>
</feature>
<dbReference type="SMART" id="SM00382">
    <property type="entry name" value="AAA"/>
    <property type="match status" value="1"/>
</dbReference>
<sequence length="349" mass="37235">MNATSPLVSIRGVSRAFGDVVALDDVSLDIQENEFFALLGPSGCGKTTLLRVIAGFEQPDSGAVLLSGDDLLGLPPHRRPVNLMFQSYALFPHMSVEKNIAYGLEREGLPKEEIRTRVAEVLTTVGLSDLARRRPNQLSGGQRQRVALARAIVKRPRLLLLDEPLSALDRKVRAEMQLELKRLQHEVGITFVVVTHDQEEAMSMADRIAVMGSGRVQQVDSPIDLYQRPATRFVADFIGTSNQFTGTAAEGGVLVNGVVLPGQPTGGAPTGAAVLVVRPEDTRLVDEASAYVSGTVVDTQFYGGVSTVAVEVPGHGAPVLHTRPGAPEADRGAVVHISWDAAKAVVLAG</sequence>
<proteinExistence type="inferred from homology"/>
<dbReference type="InterPro" id="IPR003439">
    <property type="entry name" value="ABC_transporter-like_ATP-bd"/>
</dbReference>
<dbReference type="NCBIfam" id="TIGR01187">
    <property type="entry name" value="potA"/>
    <property type="match status" value="1"/>
</dbReference>
<name>A0ABW1SVS2_9ACTN</name>
<keyword evidence="6 7" id="KW-0472">Membrane</keyword>
<keyword evidence="5 7" id="KW-1278">Translocase</keyword>
<evidence type="ECO:0000256" key="7">
    <source>
        <dbReference type="RuleBase" id="RU364083"/>
    </source>
</evidence>
<dbReference type="EMBL" id="JBHSTI010000002">
    <property type="protein sequence ID" value="MFC6236493.1"/>
    <property type="molecule type" value="Genomic_DNA"/>
</dbReference>
<dbReference type="RefSeq" id="WP_386763538.1">
    <property type="nucleotide sequence ID" value="NZ_JBHSTI010000002.1"/>
</dbReference>
<dbReference type="PROSITE" id="PS50893">
    <property type="entry name" value="ABC_TRANSPORTER_2"/>
    <property type="match status" value="1"/>
</dbReference>
<dbReference type="SUPFAM" id="SSF52540">
    <property type="entry name" value="P-loop containing nucleoside triphosphate hydrolases"/>
    <property type="match status" value="1"/>
</dbReference>
<comment type="subunit">
    <text evidence="7">The complex is composed of two ATP-binding proteins (PotA), two transmembrane proteins (PotB and PotC) and a solute-binding protein (PotD).</text>
</comment>
<dbReference type="InterPro" id="IPR005893">
    <property type="entry name" value="PotA-like"/>
</dbReference>
<comment type="catalytic activity">
    <reaction evidence="7">
        <text>ATP + H2O + polyamine-[polyamine-binding protein]Side 1 = ADP + phosphate + polyamineSide 2 + [polyamine-binding protein]Side 1.</text>
        <dbReference type="EC" id="7.6.2.11"/>
    </reaction>
</comment>
<dbReference type="InterPro" id="IPR017871">
    <property type="entry name" value="ABC_transporter-like_CS"/>
</dbReference>
<dbReference type="Pfam" id="PF08402">
    <property type="entry name" value="TOBE_2"/>
    <property type="match status" value="1"/>
</dbReference>
<gene>
    <name evidence="7" type="primary">potA</name>
    <name evidence="9" type="ORF">ACFQGU_01285</name>
</gene>
<keyword evidence="4 7" id="KW-0067">ATP-binding</keyword>
<dbReference type="Gene3D" id="3.40.50.300">
    <property type="entry name" value="P-loop containing nucleotide triphosphate hydrolases"/>
    <property type="match status" value="1"/>
</dbReference>
<organism evidence="9 10">
    <name type="scientific">Longivirga aurantiaca</name>
    <dbReference type="NCBI Taxonomy" id="1837743"/>
    <lineage>
        <taxon>Bacteria</taxon>
        <taxon>Bacillati</taxon>
        <taxon>Actinomycetota</taxon>
        <taxon>Actinomycetes</taxon>
        <taxon>Sporichthyales</taxon>
        <taxon>Sporichthyaceae</taxon>
        <taxon>Longivirga</taxon>
    </lineage>
</organism>
<evidence type="ECO:0000256" key="3">
    <source>
        <dbReference type="ARBA" id="ARBA00022741"/>
    </source>
</evidence>
<keyword evidence="2 7" id="KW-1003">Cell membrane</keyword>
<keyword evidence="3 7" id="KW-0547">Nucleotide-binding</keyword>
<evidence type="ECO:0000313" key="10">
    <source>
        <dbReference type="Proteomes" id="UP001596138"/>
    </source>
</evidence>
<dbReference type="InterPro" id="IPR008995">
    <property type="entry name" value="Mo/tungstate-bd_C_term_dom"/>
</dbReference>
<dbReference type="Gene3D" id="2.40.50.100">
    <property type="match status" value="1"/>
</dbReference>
<evidence type="ECO:0000313" key="9">
    <source>
        <dbReference type="EMBL" id="MFC6236493.1"/>
    </source>
</evidence>
<keyword evidence="1 7" id="KW-0813">Transport</keyword>
<comment type="caution">
    <text evidence="9">The sequence shown here is derived from an EMBL/GenBank/DDBJ whole genome shotgun (WGS) entry which is preliminary data.</text>
</comment>
<protein>
    <recommendedName>
        <fullName evidence="7">Spermidine/putrescine import ATP-binding protein PotA</fullName>
        <ecNumber evidence="7">7.6.2.11</ecNumber>
    </recommendedName>
</protein>
<comment type="function">
    <text evidence="7">Part of the ABC transporter complex PotABCD involved in spermidine/putrescine import. Responsible for energy coupling to the transport system.</text>
</comment>
<comment type="similarity">
    <text evidence="7">Belongs to the ABC transporter superfamily. Spermidine/putrescine importer (TC 3.A.1.11.1) family.</text>
</comment>
<dbReference type="InterPro" id="IPR027417">
    <property type="entry name" value="P-loop_NTPase"/>
</dbReference>
<evidence type="ECO:0000259" key="8">
    <source>
        <dbReference type="PROSITE" id="PS50893"/>
    </source>
</evidence>
<dbReference type="PANTHER" id="PTHR42781:SF4">
    <property type="entry name" value="SPERMIDINE_PUTRESCINE IMPORT ATP-BINDING PROTEIN POTA"/>
    <property type="match status" value="1"/>
</dbReference>
<dbReference type="GO" id="GO:0005524">
    <property type="term" value="F:ATP binding"/>
    <property type="evidence" value="ECO:0007669"/>
    <property type="project" value="UniProtKB-KW"/>
</dbReference>
<evidence type="ECO:0000256" key="4">
    <source>
        <dbReference type="ARBA" id="ARBA00022840"/>
    </source>
</evidence>
<evidence type="ECO:0000256" key="5">
    <source>
        <dbReference type="ARBA" id="ARBA00022967"/>
    </source>
</evidence>
<dbReference type="PROSITE" id="PS00211">
    <property type="entry name" value="ABC_TRANSPORTER_1"/>
    <property type="match status" value="1"/>
</dbReference>
<dbReference type="InterPro" id="IPR050093">
    <property type="entry name" value="ABC_SmlMolc_Importer"/>
</dbReference>
<dbReference type="PANTHER" id="PTHR42781">
    <property type="entry name" value="SPERMIDINE/PUTRESCINE IMPORT ATP-BINDING PROTEIN POTA"/>
    <property type="match status" value="1"/>
</dbReference>
<dbReference type="SUPFAM" id="SSF50331">
    <property type="entry name" value="MOP-like"/>
    <property type="match status" value="1"/>
</dbReference>
<keyword evidence="10" id="KW-1185">Reference proteome</keyword>